<name>A0NLL5_ROSAI</name>
<evidence type="ECO:0000256" key="2">
    <source>
        <dbReference type="ARBA" id="ARBA00022519"/>
    </source>
</evidence>
<dbReference type="AlphaFoldDB" id="A0NLL5"/>
<dbReference type="CDD" id="cd06225">
    <property type="entry name" value="HAMP"/>
    <property type="match status" value="1"/>
</dbReference>
<evidence type="ECO:0000256" key="5">
    <source>
        <dbReference type="PROSITE-ProRule" id="PRU00284"/>
    </source>
</evidence>
<dbReference type="GO" id="GO:0006935">
    <property type="term" value="P:chemotaxis"/>
    <property type="evidence" value="ECO:0007669"/>
    <property type="project" value="InterPro"/>
</dbReference>
<organism evidence="11 12">
    <name type="scientific">Roseibium aggregatum (strain ATCC 25650 / DSM 13394 / JCM 20685 / NBRC 16684 / NCIMB 2208 / IAM 12614 / B1)</name>
    <name type="common">Stappia aggregata</name>
    <dbReference type="NCBI Taxonomy" id="384765"/>
    <lineage>
        <taxon>Bacteria</taxon>
        <taxon>Pseudomonadati</taxon>
        <taxon>Pseudomonadota</taxon>
        <taxon>Alphaproteobacteria</taxon>
        <taxon>Hyphomicrobiales</taxon>
        <taxon>Stappiaceae</taxon>
        <taxon>Roseibium</taxon>
    </lineage>
</organism>
<evidence type="ECO:0000313" key="12">
    <source>
        <dbReference type="Proteomes" id="UP000004848"/>
    </source>
</evidence>
<dbReference type="InterPro" id="IPR000727">
    <property type="entry name" value="T_SNARE_dom"/>
</dbReference>
<dbReference type="Gene3D" id="1.10.287.950">
    <property type="entry name" value="Methyl-accepting chemotaxis protein"/>
    <property type="match status" value="1"/>
</dbReference>
<evidence type="ECO:0000259" key="7">
    <source>
        <dbReference type="PROSITE" id="PS50111"/>
    </source>
</evidence>
<dbReference type="InterPro" id="IPR032255">
    <property type="entry name" value="HBM"/>
</dbReference>
<keyword evidence="6" id="KW-1133">Transmembrane helix</keyword>
<evidence type="ECO:0000313" key="11">
    <source>
        <dbReference type="EMBL" id="EAV45960.1"/>
    </source>
</evidence>
<dbReference type="Pfam" id="PF00672">
    <property type="entry name" value="HAMP"/>
    <property type="match status" value="1"/>
</dbReference>
<keyword evidence="2" id="KW-0997">Cell inner membrane</keyword>
<proteinExistence type="inferred from homology"/>
<dbReference type="GO" id="GO:0007165">
    <property type="term" value="P:signal transduction"/>
    <property type="evidence" value="ECO:0007669"/>
    <property type="project" value="UniProtKB-KW"/>
</dbReference>
<keyword evidence="2" id="KW-1003">Cell membrane</keyword>
<comment type="subcellular location">
    <subcellularLocation>
        <location evidence="1">Cell inner membrane</location>
        <topology evidence="1">Multi-pass membrane protein</topology>
    </subcellularLocation>
</comment>
<dbReference type="PANTHER" id="PTHR32089:SF112">
    <property type="entry name" value="LYSOZYME-LIKE PROTEIN-RELATED"/>
    <property type="match status" value="1"/>
</dbReference>
<comment type="caution">
    <text evidence="11">The sequence shown here is derived from an EMBL/GenBank/DDBJ whole genome shotgun (WGS) entry which is preliminary data.</text>
</comment>
<keyword evidence="6" id="KW-0472">Membrane</keyword>
<dbReference type="SMART" id="SM01358">
    <property type="entry name" value="HBM"/>
    <property type="match status" value="1"/>
</dbReference>
<reference evidence="11 12" key="1">
    <citation type="submission" date="2006-05" db="EMBL/GenBank/DDBJ databases">
        <authorList>
            <person name="King G."/>
            <person name="Ferriera S."/>
            <person name="Johnson J."/>
            <person name="Kravitz S."/>
            <person name="Beeson K."/>
            <person name="Sutton G."/>
            <person name="Rogers Y.-H."/>
            <person name="Friedman R."/>
            <person name="Frazier M."/>
            <person name="Venter J.C."/>
        </authorList>
    </citation>
    <scope>NUCLEOTIDE SEQUENCE [LARGE SCALE GENOMIC DNA]</scope>
    <source>
        <strain evidence="12">ATCC 25650 / DSM 13394 / JCM 20685 / NBRC 16684 / NCIMB 2208 / IAM 12614 / B1</strain>
    </source>
</reference>
<feature type="domain" description="T-SNARE coiled-coil homology" evidence="8">
    <location>
        <begin position="540"/>
        <end position="602"/>
    </location>
</feature>
<dbReference type="PROSITE" id="PS50192">
    <property type="entry name" value="T_SNARE"/>
    <property type="match status" value="1"/>
</dbReference>
<dbReference type="SMART" id="SM00283">
    <property type="entry name" value="MA"/>
    <property type="match status" value="1"/>
</dbReference>
<dbReference type="InterPro" id="IPR003660">
    <property type="entry name" value="HAMP_dom"/>
</dbReference>
<comment type="similarity">
    <text evidence="4">Belongs to the methyl-accepting chemotaxis (MCP) protein family.</text>
</comment>
<dbReference type="PROSITE" id="PS51753">
    <property type="entry name" value="HBM"/>
    <property type="match status" value="1"/>
</dbReference>
<dbReference type="SMART" id="SM00304">
    <property type="entry name" value="HAMP"/>
    <property type="match status" value="1"/>
</dbReference>
<dbReference type="GO" id="GO:0005886">
    <property type="term" value="C:plasma membrane"/>
    <property type="evidence" value="ECO:0007669"/>
    <property type="project" value="UniProtKB-SubCell"/>
</dbReference>
<dbReference type="PROSITE" id="PS50111">
    <property type="entry name" value="CHEMOTAXIS_TRANSDUC_2"/>
    <property type="match status" value="1"/>
</dbReference>
<evidence type="ECO:0000259" key="9">
    <source>
        <dbReference type="PROSITE" id="PS50885"/>
    </source>
</evidence>
<feature type="domain" description="Methyl-accepting transducer" evidence="7">
    <location>
        <begin position="388"/>
        <end position="624"/>
    </location>
</feature>
<dbReference type="Proteomes" id="UP000004848">
    <property type="component" value="Unassembled WGS sequence"/>
</dbReference>
<accession>A0NLL5</accession>
<dbReference type="GO" id="GO:0004888">
    <property type="term" value="F:transmembrane signaling receptor activity"/>
    <property type="evidence" value="ECO:0007669"/>
    <property type="project" value="InterPro"/>
</dbReference>
<evidence type="ECO:0000259" key="10">
    <source>
        <dbReference type="PROSITE" id="PS51753"/>
    </source>
</evidence>
<gene>
    <name evidence="11" type="ORF">SIAM614_09038</name>
</gene>
<dbReference type="PANTHER" id="PTHR32089">
    <property type="entry name" value="METHYL-ACCEPTING CHEMOTAXIS PROTEIN MCPB"/>
    <property type="match status" value="1"/>
</dbReference>
<dbReference type="Gene3D" id="6.10.340.10">
    <property type="match status" value="1"/>
</dbReference>
<dbReference type="EMBL" id="AAUW01000001">
    <property type="protein sequence ID" value="EAV45960.1"/>
    <property type="molecule type" value="Genomic_DNA"/>
</dbReference>
<feature type="transmembrane region" description="Helical" evidence="6">
    <location>
        <begin position="271"/>
        <end position="293"/>
    </location>
</feature>
<keyword evidence="3 5" id="KW-0807">Transducer</keyword>
<evidence type="ECO:0000256" key="6">
    <source>
        <dbReference type="SAM" id="Phobius"/>
    </source>
</evidence>
<dbReference type="InterPro" id="IPR004089">
    <property type="entry name" value="MCPsignal_dom"/>
</dbReference>
<evidence type="ECO:0000259" key="8">
    <source>
        <dbReference type="PROSITE" id="PS50192"/>
    </source>
</evidence>
<evidence type="ECO:0000256" key="4">
    <source>
        <dbReference type="ARBA" id="ARBA00029447"/>
    </source>
</evidence>
<dbReference type="PRINTS" id="PR00260">
    <property type="entry name" value="CHEMTRNSDUCR"/>
</dbReference>
<feature type="domain" description="HAMP" evidence="9">
    <location>
        <begin position="295"/>
        <end position="348"/>
    </location>
</feature>
<feature type="domain" description="HBM" evidence="10">
    <location>
        <begin position="21"/>
        <end position="261"/>
    </location>
</feature>
<dbReference type="SUPFAM" id="SSF58104">
    <property type="entry name" value="Methyl-accepting chemotaxis protein (MCP) signaling domain"/>
    <property type="match status" value="1"/>
</dbReference>
<sequence length="644" mass="67972">MGAWSIFNLQNVSVAVADLDDMNGDALIASELNADVATILAGTGDYLRTRKPEAFEQVTRYLEKTETGLRNAEAEIHNPARVELLKQIEANTATFKSVLEEIAVLYGERDELVKDKLNVIGPQAIKNLEKLGASAAADGDYQTAFLAARVQESFLLARIDMLKFLDTNAVIEIDRLQNEFESVSGDILSLERSIENPARMQLLAETTPLMNEYQTYALRVRDIILERNQLRNDVLLTAGADASENARLMKDSATADATALGLATIDSADSAVVHVAIVAAAALLLAIAFATLISRAIVKPLLRLVADARELAAGNTDIAFEEAKRSDEIGKVAQSIAGFLDGVLDRQRLEAAQKVEQEAREQQTARVAIAVEAFDKEVSGMLNSISEASGNLQVTANQMTATAQDTAHQANTVASASEQASVNVQTVAAATEELSATIGEVSGQVVHSANIASEAEAQAQKTNQQIAGLATVAEDIGEVIALISSIAEQTNLLALNATIEAARAGEAGKGFAVVAAEVKELASQTGKATEEISAKISAIQSETREAVSGIQGIAKIIAELNSVASSIASAVEEQSTATSEISLSIDQAAQGTDEVSRSIVVVSKGASETDAAAESVVEAAELLMAQSTTMRQVVEHFLNEVNAA</sequence>
<evidence type="ECO:0000256" key="1">
    <source>
        <dbReference type="ARBA" id="ARBA00004429"/>
    </source>
</evidence>
<protein>
    <submittedName>
        <fullName evidence="11">Methyl-accepting chemotaxis protein</fullName>
    </submittedName>
</protein>
<dbReference type="eggNOG" id="COG0840">
    <property type="taxonomic scope" value="Bacteria"/>
</dbReference>
<keyword evidence="6" id="KW-0812">Transmembrane</keyword>
<dbReference type="InterPro" id="IPR004090">
    <property type="entry name" value="Chemotax_Me-accpt_rcpt"/>
</dbReference>
<dbReference type="PROSITE" id="PS50885">
    <property type="entry name" value="HAMP"/>
    <property type="match status" value="1"/>
</dbReference>
<evidence type="ECO:0000256" key="3">
    <source>
        <dbReference type="ARBA" id="ARBA00023224"/>
    </source>
</evidence>
<dbReference type="Pfam" id="PF00015">
    <property type="entry name" value="MCPsignal"/>
    <property type="match status" value="1"/>
</dbReference>